<proteinExistence type="predicted"/>
<dbReference type="AlphaFoldDB" id="A0A2P2PT66"/>
<name>A0A2P2PT66_RHIMU</name>
<organism evidence="1">
    <name type="scientific">Rhizophora mucronata</name>
    <name type="common">Asiatic mangrove</name>
    <dbReference type="NCBI Taxonomy" id="61149"/>
    <lineage>
        <taxon>Eukaryota</taxon>
        <taxon>Viridiplantae</taxon>
        <taxon>Streptophyta</taxon>
        <taxon>Embryophyta</taxon>
        <taxon>Tracheophyta</taxon>
        <taxon>Spermatophyta</taxon>
        <taxon>Magnoliopsida</taxon>
        <taxon>eudicotyledons</taxon>
        <taxon>Gunneridae</taxon>
        <taxon>Pentapetalae</taxon>
        <taxon>rosids</taxon>
        <taxon>fabids</taxon>
        <taxon>Malpighiales</taxon>
        <taxon>Rhizophoraceae</taxon>
        <taxon>Rhizophora</taxon>
    </lineage>
</organism>
<accession>A0A2P2PT66</accession>
<dbReference type="EMBL" id="GGEC01077446">
    <property type="protein sequence ID" value="MBX57930.1"/>
    <property type="molecule type" value="Transcribed_RNA"/>
</dbReference>
<reference evidence="1" key="1">
    <citation type="submission" date="2018-02" db="EMBL/GenBank/DDBJ databases">
        <title>Rhizophora mucronata_Transcriptome.</title>
        <authorList>
            <person name="Meera S.P."/>
            <person name="Sreeshan A."/>
            <person name="Augustine A."/>
        </authorList>
    </citation>
    <scope>NUCLEOTIDE SEQUENCE</scope>
    <source>
        <tissue evidence="1">Leaf</tissue>
    </source>
</reference>
<evidence type="ECO:0000313" key="1">
    <source>
        <dbReference type="EMBL" id="MBX57930.1"/>
    </source>
</evidence>
<protein>
    <submittedName>
        <fullName evidence="1">Uncharacterized protein</fullName>
    </submittedName>
</protein>
<sequence>MKILWSKQSGTDRKFYVAQLN</sequence>